<comment type="caution">
    <text evidence="1">The sequence shown here is derived from an EMBL/GenBank/DDBJ whole genome shotgun (WGS) entry which is preliminary data.</text>
</comment>
<proteinExistence type="predicted"/>
<protein>
    <submittedName>
        <fullName evidence="1">Uncharacterized protein</fullName>
    </submittedName>
</protein>
<dbReference type="RefSeq" id="WP_265768117.1">
    <property type="nucleotide sequence ID" value="NZ_JAGGJA010000027.1"/>
</dbReference>
<feature type="non-terminal residue" evidence="1">
    <location>
        <position position="1"/>
    </location>
</feature>
<accession>A0ABT3PTR9</accession>
<organism evidence="1 2">
    <name type="scientific">Fodinibius salsisoli</name>
    <dbReference type="NCBI Taxonomy" id="2820877"/>
    <lineage>
        <taxon>Bacteria</taxon>
        <taxon>Pseudomonadati</taxon>
        <taxon>Balneolota</taxon>
        <taxon>Balneolia</taxon>
        <taxon>Balneolales</taxon>
        <taxon>Balneolaceae</taxon>
        <taxon>Fodinibius</taxon>
    </lineage>
</organism>
<keyword evidence="2" id="KW-1185">Reference proteome</keyword>
<dbReference type="Proteomes" id="UP001207918">
    <property type="component" value="Unassembled WGS sequence"/>
</dbReference>
<name>A0ABT3PTR9_9BACT</name>
<evidence type="ECO:0000313" key="1">
    <source>
        <dbReference type="EMBL" id="MCW9709248.1"/>
    </source>
</evidence>
<evidence type="ECO:0000313" key="2">
    <source>
        <dbReference type="Proteomes" id="UP001207918"/>
    </source>
</evidence>
<reference evidence="1 2" key="1">
    <citation type="submission" date="2021-03" db="EMBL/GenBank/DDBJ databases">
        <title>Aliifodinibius sp. nov., a new bacterium isolated from saline soil.</title>
        <authorList>
            <person name="Galisteo C."/>
            <person name="De La Haba R."/>
            <person name="Sanchez-Porro C."/>
            <person name="Ventosa A."/>
        </authorList>
    </citation>
    <scope>NUCLEOTIDE SEQUENCE [LARGE SCALE GENOMIC DNA]</scope>
    <source>
        <strain evidence="1 2">1BSP15-2V2</strain>
    </source>
</reference>
<gene>
    <name evidence="1" type="ORF">J6I44_20465</name>
</gene>
<sequence length="60" mass="6551">VSSEAPKRPPRQGLDVRSSVYSQYGKEHVVLPQNTLLHFPRVPTSGAAECDTLSSKAMQV</sequence>
<dbReference type="EMBL" id="JAGGJA010000027">
    <property type="protein sequence ID" value="MCW9709248.1"/>
    <property type="molecule type" value="Genomic_DNA"/>
</dbReference>